<dbReference type="InterPro" id="IPR008928">
    <property type="entry name" value="6-hairpin_glycosidase_sf"/>
</dbReference>
<feature type="domain" description="DUF4350" evidence="3">
    <location>
        <begin position="432"/>
        <end position="607"/>
    </location>
</feature>
<dbReference type="PANTHER" id="PTHR33886">
    <property type="entry name" value="UNSATURATED RHAMNOGALACTURONAN HYDROLASE (EUROFUNG)"/>
    <property type="match status" value="1"/>
</dbReference>
<reference evidence="5" key="1">
    <citation type="journal article" date="2019" name="Int. J. Syst. Evol. Microbiol.">
        <title>The Global Catalogue of Microorganisms (GCM) 10K type strain sequencing project: providing services to taxonomists for standard genome sequencing and annotation.</title>
        <authorList>
            <consortium name="The Broad Institute Genomics Platform"/>
            <consortium name="The Broad Institute Genome Sequencing Center for Infectious Disease"/>
            <person name="Wu L."/>
            <person name="Ma J."/>
        </authorList>
    </citation>
    <scope>NUCLEOTIDE SEQUENCE [LARGE SCALE GENOMIC DNA]</scope>
    <source>
        <strain evidence="5">KCTC 23299</strain>
    </source>
</reference>
<accession>A0ABW6A1P8</accession>
<sequence length="640" mass="72491">MMKKIVVLLLLVFSVTAIQAQDIPYSQRMSNTVLYHWKDSFAFPGKPARWSYDFGVILKGIENVWNATGDPKWYNYIQKSMDFFIENPAQIKDYKKSTYNIDYVNNGKLFLTLFRVTGNKKYKQAADTLRQQLREHPRTKEGGFWHKQVYPWQMWLDGLYMGQPFYAEYAMLFHEDTTFNDIARQFVLMEKNSRDPKTGLLYHGYDESRQQKWADKTTGRSPHVWGRALGWYGMAIVDALDYFPEQHAGKDAIIAILNRFVKAVTAVQDKKTGLWYDIVDMPNEPRNYFEASASSMLVYTIAKAARKGYIPYSYAAVAKKGFDGIIKTFIEVDDKGLTNLKGTVSVSGLGGNPYRDGSFDYYMSEKVVVNDAKGVGAFILAATEIEMQPLFKYGKTKSGASKTVVLDTYYNNEWKKDITGTPVRWHYTWDDRTNGGYYLLGNIFNQHGAGISSLDKAPTAANLKNAGVYVIVDPDTDKETEKPNYVQPQDVAALTTWVKNGGVLVLLGNNQGNAEFTHFNTLSKAFGITQNEDNKLMVKNNNYSEGEVKIPAGNEIFKTAKNLFLKEISSLTITKPAKAALTHDGYVVYATAQYGKGSVLVLGDPWIYNEYVDGKKLPLEYENFKGANDFVKWILGKAKK</sequence>
<evidence type="ECO:0000256" key="2">
    <source>
        <dbReference type="SAM" id="SignalP"/>
    </source>
</evidence>
<dbReference type="InterPro" id="IPR010905">
    <property type="entry name" value="Glyco_hydro_88"/>
</dbReference>
<feature type="chain" id="PRO_5047188045" evidence="2">
    <location>
        <begin position="21"/>
        <end position="640"/>
    </location>
</feature>
<keyword evidence="2" id="KW-0732">Signal</keyword>
<dbReference type="Gene3D" id="3.40.50.880">
    <property type="match status" value="1"/>
</dbReference>
<dbReference type="InterPro" id="IPR052043">
    <property type="entry name" value="PolySaccharide_Degr_Enz"/>
</dbReference>
<protein>
    <submittedName>
        <fullName evidence="4">DUF4350 domain-containing protein</fullName>
    </submittedName>
</protein>
<gene>
    <name evidence="4" type="ORF">ACFS6H_05795</name>
</gene>
<dbReference type="InterPro" id="IPR029062">
    <property type="entry name" value="Class_I_gatase-like"/>
</dbReference>
<evidence type="ECO:0000313" key="4">
    <source>
        <dbReference type="EMBL" id="MFD2919219.1"/>
    </source>
</evidence>
<organism evidence="4 5">
    <name type="scientific">Terrimonas rubra</name>
    <dbReference type="NCBI Taxonomy" id="1035890"/>
    <lineage>
        <taxon>Bacteria</taxon>
        <taxon>Pseudomonadati</taxon>
        <taxon>Bacteroidota</taxon>
        <taxon>Chitinophagia</taxon>
        <taxon>Chitinophagales</taxon>
        <taxon>Chitinophagaceae</taxon>
        <taxon>Terrimonas</taxon>
    </lineage>
</organism>
<dbReference type="Proteomes" id="UP001597511">
    <property type="component" value="Unassembled WGS sequence"/>
</dbReference>
<dbReference type="PANTHER" id="PTHR33886:SF8">
    <property type="entry name" value="UNSATURATED RHAMNOGALACTURONAN HYDROLASE (EUROFUNG)"/>
    <property type="match status" value="1"/>
</dbReference>
<evidence type="ECO:0000313" key="5">
    <source>
        <dbReference type="Proteomes" id="UP001597511"/>
    </source>
</evidence>
<dbReference type="Pfam" id="PF14258">
    <property type="entry name" value="DUF4350"/>
    <property type="match status" value="1"/>
</dbReference>
<comment type="caution">
    <text evidence="4">The sequence shown here is derived from an EMBL/GenBank/DDBJ whole genome shotgun (WGS) entry which is preliminary data.</text>
</comment>
<keyword evidence="1" id="KW-0378">Hydrolase</keyword>
<evidence type="ECO:0000256" key="1">
    <source>
        <dbReference type="ARBA" id="ARBA00022801"/>
    </source>
</evidence>
<dbReference type="EMBL" id="JBHUOZ010000001">
    <property type="protein sequence ID" value="MFD2919219.1"/>
    <property type="molecule type" value="Genomic_DNA"/>
</dbReference>
<dbReference type="SUPFAM" id="SSF48208">
    <property type="entry name" value="Six-hairpin glycosidases"/>
    <property type="match status" value="1"/>
</dbReference>
<dbReference type="InterPro" id="IPR012341">
    <property type="entry name" value="6hp_glycosidase-like_sf"/>
</dbReference>
<keyword evidence="5" id="KW-1185">Reference proteome</keyword>
<feature type="signal peptide" evidence="2">
    <location>
        <begin position="1"/>
        <end position="20"/>
    </location>
</feature>
<name>A0ABW6A1P8_9BACT</name>
<dbReference type="SUPFAM" id="SSF52317">
    <property type="entry name" value="Class I glutamine amidotransferase-like"/>
    <property type="match status" value="1"/>
</dbReference>
<proteinExistence type="predicted"/>
<dbReference type="RefSeq" id="WP_386096192.1">
    <property type="nucleotide sequence ID" value="NZ_JBHUOZ010000001.1"/>
</dbReference>
<evidence type="ECO:0000259" key="3">
    <source>
        <dbReference type="Pfam" id="PF14258"/>
    </source>
</evidence>
<dbReference type="InterPro" id="IPR025646">
    <property type="entry name" value="DUF4350"/>
</dbReference>
<dbReference type="Gene3D" id="1.50.10.10">
    <property type="match status" value="1"/>
</dbReference>
<dbReference type="Pfam" id="PF07470">
    <property type="entry name" value="Glyco_hydro_88"/>
    <property type="match status" value="1"/>
</dbReference>